<name>A0A8J5FRX6_ZINOF</name>
<dbReference type="Pfam" id="PF02892">
    <property type="entry name" value="zf-BED"/>
    <property type="match status" value="2"/>
</dbReference>
<evidence type="ECO:0000256" key="2">
    <source>
        <dbReference type="ARBA" id="ARBA00022723"/>
    </source>
</evidence>
<dbReference type="InterPro" id="IPR008906">
    <property type="entry name" value="HATC_C_dom"/>
</dbReference>
<evidence type="ECO:0000313" key="10">
    <source>
        <dbReference type="EMBL" id="KAG6494870.1"/>
    </source>
</evidence>
<gene>
    <name evidence="10" type="ORF">ZIOFF_042652</name>
</gene>
<evidence type="ECO:0000256" key="7">
    <source>
        <dbReference type="PROSITE-ProRule" id="PRU00027"/>
    </source>
</evidence>
<dbReference type="EMBL" id="JACMSC010000012">
    <property type="protein sequence ID" value="KAG6494870.1"/>
    <property type="molecule type" value="Genomic_DNA"/>
</dbReference>
<dbReference type="PANTHER" id="PTHR32166">
    <property type="entry name" value="OSJNBA0013A04.12 PROTEIN"/>
    <property type="match status" value="1"/>
</dbReference>
<dbReference type="AlphaFoldDB" id="A0A8J5FRX6"/>
<dbReference type="Pfam" id="PF05699">
    <property type="entry name" value="Dimer_Tnp_hAT"/>
    <property type="match status" value="1"/>
</dbReference>
<dbReference type="PROSITE" id="PS50808">
    <property type="entry name" value="ZF_BED"/>
    <property type="match status" value="2"/>
</dbReference>
<evidence type="ECO:0000256" key="4">
    <source>
        <dbReference type="ARBA" id="ARBA00022833"/>
    </source>
</evidence>
<keyword evidence="4" id="KW-0862">Zinc</keyword>
<feature type="region of interest" description="Disordered" evidence="8">
    <location>
        <begin position="387"/>
        <end position="413"/>
    </location>
</feature>
<dbReference type="SUPFAM" id="SSF53098">
    <property type="entry name" value="Ribonuclease H-like"/>
    <property type="match status" value="1"/>
</dbReference>
<feature type="domain" description="BED-type" evidence="9">
    <location>
        <begin position="157"/>
        <end position="213"/>
    </location>
</feature>
<dbReference type="GO" id="GO:0008270">
    <property type="term" value="F:zinc ion binding"/>
    <property type="evidence" value="ECO:0007669"/>
    <property type="project" value="UniProtKB-KW"/>
</dbReference>
<evidence type="ECO:0000313" key="11">
    <source>
        <dbReference type="Proteomes" id="UP000734854"/>
    </source>
</evidence>
<protein>
    <recommendedName>
        <fullName evidence="9">BED-type domain-containing protein</fullName>
    </recommendedName>
</protein>
<evidence type="ECO:0000256" key="5">
    <source>
        <dbReference type="ARBA" id="ARBA00023125"/>
    </source>
</evidence>
<sequence>MTRSESLDSLIQENRRGSECRVKIPIRVKFSVRSLSTANSPYALLRVNARGRGEVTSGETTTPPEREDEAPAGVAGTSLELRRCSICTLFANSNPSGCSESIAMGYSSYGQNSETILGPDVGIILLANVLHLSLGEYQAESEVSKMVEEIASLRSSGFTDPGWEHGSAQDDRRKKVMCNYCGKVVSGGIYRLKQHLARISGEVTYCKKAPEDVFIKMKENLESYKSYRKRQLEDKVQSSFDLHMKHEDEEDQGYMQKGRETRKSRSLVTSIAPLKSLGYIDPGWEHGIALDEKKKKVKCNYCGKIVSGGINRFKQHLAKIPGEVAYCKMAPEEVYLKMKDNMKWHRTGKRQKPETKEIAAPYIDSENEDERANDRISVIHTVDDQDVSTTKTIKTRSRKRSSGNGISDEEIQPKQMAPDPLLLNAQNICYPLSYKLSKQKRSSNKRVRKEVLSAICRFFYYAAIPFNVANSPYFHKMLELVSRQGNGFSSPTSRLISGRALQDEIQNTKEFLAEIKASWATTGCSIMADSWKDVQGKTTISFLVSCPRGIYKRLQVITENTACYKAAGKLLEEKRKTIFWTPCASYCLNQILEDFTKIKWVSECLEKGQKITRLIYNHTWLLHLMKKEYTAGKELLRPSITKFATSFLTLQSLLDQRTALERMLHSAKWISSQVAKSDEGKEVEKIISTSKFWKKMQYVCKSVSPVVQLLIRVGTSDSFSMPSIYNDIFRAKLAIRSVHADDEQKYGPFWGAIDNHWNSSFHHPLYVAAYFLNPSCRYRPDFMAIPEVIRGLNECITRLEPDTGKRISAAAQISDFVYSKADFGTNLALSTRMDLDPAAWWQQHGINCLELQHIAIRILSQSCTSVGCEHNWSTFDTIQSTRHSQFAQKKLNDFAFVHYNLRLRERERRTKRSIDESVSLDGVFLENLLENWIVDVDQPASHEYEDVLYHEVEEISQSENINGEPNIAELFQTSSALPAGDGVVSDEDDAGLDFLEDNLND</sequence>
<keyword evidence="3 7" id="KW-0863">Zinc-finger</keyword>
<dbReference type="InterPro" id="IPR003656">
    <property type="entry name" value="Znf_BED"/>
</dbReference>
<feature type="region of interest" description="Disordered" evidence="8">
    <location>
        <begin position="53"/>
        <end position="73"/>
    </location>
</feature>
<organism evidence="10 11">
    <name type="scientific">Zingiber officinale</name>
    <name type="common">Ginger</name>
    <name type="synonym">Amomum zingiber</name>
    <dbReference type="NCBI Taxonomy" id="94328"/>
    <lineage>
        <taxon>Eukaryota</taxon>
        <taxon>Viridiplantae</taxon>
        <taxon>Streptophyta</taxon>
        <taxon>Embryophyta</taxon>
        <taxon>Tracheophyta</taxon>
        <taxon>Spermatophyta</taxon>
        <taxon>Magnoliopsida</taxon>
        <taxon>Liliopsida</taxon>
        <taxon>Zingiberales</taxon>
        <taxon>Zingiberaceae</taxon>
        <taxon>Zingiber</taxon>
    </lineage>
</organism>
<keyword evidence="2" id="KW-0479">Metal-binding</keyword>
<accession>A0A8J5FRX6</accession>
<dbReference type="InterPro" id="IPR007021">
    <property type="entry name" value="DUF659"/>
</dbReference>
<dbReference type="GO" id="GO:0046983">
    <property type="term" value="F:protein dimerization activity"/>
    <property type="evidence" value="ECO:0007669"/>
    <property type="project" value="InterPro"/>
</dbReference>
<keyword evidence="6" id="KW-0539">Nucleus</keyword>
<dbReference type="GO" id="GO:0005634">
    <property type="term" value="C:nucleus"/>
    <property type="evidence" value="ECO:0007669"/>
    <property type="project" value="UniProtKB-SubCell"/>
</dbReference>
<evidence type="ECO:0000256" key="8">
    <source>
        <dbReference type="SAM" id="MobiDB-lite"/>
    </source>
</evidence>
<dbReference type="PANTHER" id="PTHR32166:SF105">
    <property type="entry name" value="HAT DIMERIZATION DOMAIN-CONTAINING PROTEIN"/>
    <property type="match status" value="1"/>
</dbReference>
<reference evidence="10 11" key="1">
    <citation type="submission" date="2020-08" db="EMBL/GenBank/DDBJ databases">
        <title>Plant Genome Project.</title>
        <authorList>
            <person name="Zhang R.-G."/>
        </authorList>
    </citation>
    <scope>NUCLEOTIDE SEQUENCE [LARGE SCALE GENOMIC DNA]</scope>
    <source>
        <tissue evidence="10">Rhizome</tissue>
    </source>
</reference>
<dbReference type="Proteomes" id="UP000734854">
    <property type="component" value="Unassembled WGS sequence"/>
</dbReference>
<keyword evidence="5" id="KW-0238">DNA-binding</keyword>
<evidence type="ECO:0000256" key="3">
    <source>
        <dbReference type="ARBA" id="ARBA00022771"/>
    </source>
</evidence>
<keyword evidence="11" id="KW-1185">Reference proteome</keyword>
<dbReference type="GO" id="GO:0003677">
    <property type="term" value="F:DNA binding"/>
    <property type="evidence" value="ECO:0007669"/>
    <property type="project" value="UniProtKB-KW"/>
</dbReference>
<comment type="caution">
    <text evidence="10">The sequence shown here is derived from an EMBL/GenBank/DDBJ whole genome shotgun (WGS) entry which is preliminary data.</text>
</comment>
<comment type="subcellular location">
    <subcellularLocation>
        <location evidence="1">Nucleus</location>
    </subcellularLocation>
</comment>
<evidence type="ECO:0000256" key="6">
    <source>
        <dbReference type="ARBA" id="ARBA00023242"/>
    </source>
</evidence>
<feature type="domain" description="BED-type" evidence="9">
    <location>
        <begin position="278"/>
        <end position="334"/>
    </location>
</feature>
<dbReference type="InterPro" id="IPR012337">
    <property type="entry name" value="RNaseH-like_sf"/>
</dbReference>
<dbReference type="Pfam" id="PF04937">
    <property type="entry name" value="DUF659"/>
    <property type="match status" value="2"/>
</dbReference>
<evidence type="ECO:0000259" key="9">
    <source>
        <dbReference type="PROSITE" id="PS50808"/>
    </source>
</evidence>
<proteinExistence type="predicted"/>
<evidence type="ECO:0000256" key="1">
    <source>
        <dbReference type="ARBA" id="ARBA00004123"/>
    </source>
</evidence>